<keyword evidence="1" id="KW-0812">Transmembrane</keyword>
<name>A0A832G8L9_9BACT</name>
<evidence type="ECO:0000256" key="1">
    <source>
        <dbReference type="SAM" id="Phobius"/>
    </source>
</evidence>
<accession>A0A832G8L9</accession>
<gene>
    <name evidence="2" type="ORF">ENS56_14785</name>
</gene>
<proteinExistence type="predicted"/>
<sequence>MKKKLNTIAGIRSNSLRLFLLIILLSTVSVHSQSKTNLEIFFSQIDSAGKEIFSSISDKNTPVKINFLSGSEYSILENRLTSFLIKNGMKISPNENNSLNLNFAITEAAVKYNDSFRDGLFGDIFVERTVVLNGNFLISEQNLSKDFSYLSADTIKYEHLSEIENRAYPFTQNNHPSEPFLSSLIEPIIAVGAAATAVILFFTIRSK</sequence>
<organism evidence="2">
    <name type="scientific">Ignavibacterium album</name>
    <dbReference type="NCBI Taxonomy" id="591197"/>
    <lineage>
        <taxon>Bacteria</taxon>
        <taxon>Pseudomonadati</taxon>
        <taxon>Ignavibacteriota</taxon>
        <taxon>Ignavibacteria</taxon>
        <taxon>Ignavibacteriales</taxon>
        <taxon>Ignavibacteriaceae</taxon>
        <taxon>Ignavibacterium</taxon>
    </lineage>
</organism>
<protein>
    <submittedName>
        <fullName evidence="2">Uncharacterized protein</fullName>
    </submittedName>
</protein>
<dbReference type="AlphaFoldDB" id="A0A832G8L9"/>
<reference evidence="2" key="1">
    <citation type="journal article" date="2020" name="mSystems">
        <title>Genome- and Community-Level Interaction Insights into Carbon Utilization and Element Cycling Functions of Hydrothermarchaeota in Hydrothermal Sediment.</title>
        <authorList>
            <person name="Zhou Z."/>
            <person name="Liu Y."/>
            <person name="Xu W."/>
            <person name="Pan J."/>
            <person name="Luo Z.H."/>
            <person name="Li M."/>
        </authorList>
    </citation>
    <scope>NUCLEOTIDE SEQUENCE [LARGE SCALE GENOMIC DNA]</scope>
    <source>
        <strain evidence="2">SpSt-500</strain>
    </source>
</reference>
<comment type="caution">
    <text evidence="2">The sequence shown here is derived from an EMBL/GenBank/DDBJ whole genome shotgun (WGS) entry which is preliminary data.</text>
</comment>
<keyword evidence="1" id="KW-0472">Membrane</keyword>
<feature type="transmembrane region" description="Helical" evidence="1">
    <location>
        <begin position="180"/>
        <end position="204"/>
    </location>
</feature>
<dbReference type="EMBL" id="DSVI01000027">
    <property type="protein sequence ID" value="HGT49302.1"/>
    <property type="molecule type" value="Genomic_DNA"/>
</dbReference>
<keyword evidence="1" id="KW-1133">Transmembrane helix</keyword>
<evidence type="ECO:0000313" key="2">
    <source>
        <dbReference type="EMBL" id="HGT49302.1"/>
    </source>
</evidence>